<protein>
    <recommendedName>
        <fullName evidence="5">Polycystin cation channel PKD1/PKD2 domain-containing protein</fullName>
    </recommendedName>
</protein>
<gene>
    <name evidence="3" type="ORF">EVOR1521_LOCUS11272</name>
</gene>
<keyword evidence="2" id="KW-0472">Membrane</keyword>
<keyword evidence="2" id="KW-0812">Transmembrane</keyword>
<organism evidence="3 4">
    <name type="scientific">Effrenium voratum</name>
    <dbReference type="NCBI Taxonomy" id="2562239"/>
    <lineage>
        <taxon>Eukaryota</taxon>
        <taxon>Sar</taxon>
        <taxon>Alveolata</taxon>
        <taxon>Dinophyceae</taxon>
        <taxon>Suessiales</taxon>
        <taxon>Symbiodiniaceae</taxon>
        <taxon>Effrenium</taxon>
    </lineage>
</organism>
<dbReference type="EMBL" id="CAUJNA010001112">
    <property type="protein sequence ID" value="CAJ1384393.1"/>
    <property type="molecule type" value="Genomic_DNA"/>
</dbReference>
<comment type="caution">
    <text evidence="3">The sequence shown here is derived from an EMBL/GenBank/DDBJ whole genome shotgun (WGS) entry which is preliminary data.</text>
</comment>
<feature type="transmembrane region" description="Helical" evidence="2">
    <location>
        <begin position="75"/>
        <end position="97"/>
    </location>
</feature>
<reference evidence="3" key="1">
    <citation type="submission" date="2023-08" db="EMBL/GenBank/DDBJ databases">
        <authorList>
            <person name="Chen Y."/>
            <person name="Shah S."/>
            <person name="Dougan E. K."/>
            <person name="Thang M."/>
            <person name="Chan C."/>
        </authorList>
    </citation>
    <scope>NUCLEOTIDE SEQUENCE</scope>
</reference>
<evidence type="ECO:0008006" key="5">
    <source>
        <dbReference type="Google" id="ProtNLM"/>
    </source>
</evidence>
<evidence type="ECO:0000256" key="1">
    <source>
        <dbReference type="SAM" id="MobiDB-lite"/>
    </source>
</evidence>
<keyword evidence="4" id="KW-1185">Reference proteome</keyword>
<evidence type="ECO:0000313" key="3">
    <source>
        <dbReference type="EMBL" id="CAJ1384393.1"/>
    </source>
</evidence>
<feature type="compositionally biased region" description="Basic residues" evidence="1">
    <location>
        <begin position="212"/>
        <end position="221"/>
    </location>
</feature>
<evidence type="ECO:0000313" key="4">
    <source>
        <dbReference type="Proteomes" id="UP001178507"/>
    </source>
</evidence>
<dbReference type="AlphaFoldDB" id="A0AA36MZK9"/>
<accession>A0AA36MZK9</accession>
<evidence type="ECO:0000256" key="2">
    <source>
        <dbReference type="SAM" id="Phobius"/>
    </source>
</evidence>
<sequence length="250" mass="27184">MRISAFVLVCLRVMAELGLFLLALCFLIFAFATSISTLKHGIPDFAGIGLAGMSLLSICLGIFPAEKFYDIEESIWVMLVVCSFLVLVGAFLLNLLVAQLNRAYSELFLDMQGYARLNRADVIVSTMAKSGRKRWAQFLQSLRLDEKLEFNEGDIGLAGGISASEPASVHPTTVDTVIRYGGSTSTAQPWPEEELDEDKFARLEKLILRVARPKGTPRARKSYASNAPSQGASGAESSDGSSSSEEESDD</sequence>
<proteinExistence type="predicted"/>
<feature type="region of interest" description="Disordered" evidence="1">
    <location>
        <begin position="212"/>
        <end position="250"/>
    </location>
</feature>
<name>A0AA36MZK9_9DINO</name>
<keyword evidence="2" id="KW-1133">Transmembrane helix</keyword>
<feature type="transmembrane region" description="Helical" evidence="2">
    <location>
        <begin position="45"/>
        <end position="63"/>
    </location>
</feature>
<feature type="transmembrane region" description="Helical" evidence="2">
    <location>
        <begin position="6"/>
        <end position="33"/>
    </location>
</feature>
<feature type="compositionally biased region" description="Low complexity" evidence="1">
    <location>
        <begin position="231"/>
        <end position="243"/>
    </location>
</feature>
<dbReference type="Proteomes" id="UP001178507">
    <property type="component" value="Unassembled WGS sequence"/>
</dbReference>